<evidence type="ECO:0000313" key="8">
    <source>
        <dbReference type="Proteomes" id="UP000198640"/>
    </source>
</evidence>
<evidence type="ECO:0000256" key="2">
    <source>
        <dbReference type="ARBA" id="ARBA00022475"/>
    </source>
</evidence>
<evidence type="ECO:0000256" key="5">
    <source>
        <dbReference type="ARBA" id="ARBA00023136"/>
    </source>
</evidence>
<dbReference type="Proteomes" id="UP000198640">
    <property type="component" value="Unassembled WGS sequence"/>
</dbReference>
<evidence type="ECO:0000313" key="7">
    <source>
        <dbReference type="EMBL" id="SDY89806.1"/>
    </source>
</evidence>
<keyword evidence="2" id="KW-1003">Cell membrane</keyword>
<evidence type="ECO:0000256" key="1">
    <source>
        <dbReference type="ARBA" id="ARBA00004651"/>
    </source>
</evidence>
<keyword evidence="3 6" id="KW-0812">Transmembrane</keyword>
<dbReference type="GO" id="GO:0005886">
    <property type="term" value="C:plasma membrane"/>
    <property type="evidence" value="ECO:0007669"/>
    <property type="project" value="UniProtKB-SubCell"/>
</dbReference>
<name>A0A1H3NLK8_9PROT</name>
<comment type="subcellular location">
    <subcellularLocation>
        <location evidence="1">Cell membrane</location>
        <topology evidence="1">Multi-pass membrane protein</topology>
    </subcellularLocation>
</comment>
<dbReference type="RefSeq" id="WP_090415638.1">
    <property type="nucleotide sequence ID" value="NZ_FNOY01000076.1"/>
</dbReference>
<proteinExistence type="predicted"/>
<dbReference type="GO" id="GO:0006865">
    <property type="term" value="P:amino acid transport"/>
    <property type="evidence" value="ECO:0007669"/>
    <property type="project" value="InterPro"/>
</dbReference>
<dbReference type="InterPro" id="IPR001123">
    <property type="entry name" value="LeuE-type"/>
</dbReference>
<keyword evidence="5 6" id="KW-0472">Membrane</keyword>
<evidence type="ECO:0000256" key="4">
    <source>
        <dbReference type="ARBA" id="ARBA00022989"/>
    </source>
</evidence>
<keyword evidence="4 6" id="KW-1133">Transmembrane helix</keyword>
<evidence type="ECO:0000256" key="6">
    <source>
        <dbReference type="SAM" id="Phobius"/>
    </source>
</evidence>
<organism evidence="7 8">
    <name type="scientific">Nitrosomonas halophila</name>
    <dbReference type="NCBI Taxonomy" id="44576"/>
    <lineage>
        <taxon>Bacteria</taxon>
        <taxon>Pseudomonadati</taxon>
        <taxon>Pseudomonadota</taxon>
        <taxon>Betaproteobacteria</taxon>
        <taxon>Nitrosomonadales</taxon>
        <taxon>Nitrosomonadaceae</taxon>
        <taxon>Nitrosomonas</taxon>
    </lineage>
</organism>
<evidence type="ECO:0000256" key="3">
    <source>
        <dbReference type="ARBA" id="ARBA00022692"/>
    </source>
</evidence>
<gene>
    <name evidence="7" type="ORF">SAMN05421881_10764</name>
</gene>
<feature type="transmembrane region" description="Helical" evidence="6">
    <location>
        <begin position="40"/>
        <end position="69"/>
    </location>
</feature>
<reference evidence="7 8" key="1">
    <citation type="submission" date="2016-10" db="EMBL/GenBank/DDBJ databases">
        <authorList>
            <person name="de Groot N.N."/>
        </authorList>
    </citation>
    <scope>NUCLEOTIDE SEQUENCE [LARGE SCALE GENOMIC DNA]</scope>
    <source>
        <strain evidence="7 8">Nm1</strain>
    </source>
</reference>
<dbReference type="Pfam" id="PF01810">
    <property type="entry name" value="LysE"/>
    <property type="match status" value="1"/>
</dbReference>
<accession>A0A1H3NLK8</accession>
<keyword evidence="8" id="KW-1185">Reference proteome</keyword>
<dbReference type="AlphaFoldDB" id="A0A1H3NLK8"/>
<protein>
    <submittedName>
        <fullName evidence="7">LysE type translocator</fullName>
    </submittedName>
</protein>
<dbReference type="STRING" id="44576.SAMN05421881_10764"/>
<sequence length="81" mass="8217">MELNLGFNGILALFVAMSVLAAVPSVSVLAVSAKSASFGFVHGACTVAGIVLGDIFFILFVVFGLALLVEAMGLGGCPRID</sequence>
<dbReference type="EMBL" id="FNOY01000076">
    <property type="protein sequence ID" value="SDY89806.1"/>
    <property type="molecule type" value="Genomic_DNA"/>
</dbReference>